<evidence type="ECO:0000256" key="5">
    <source>
        <dbReference type="ARBA" id="ARBA00022692"/>
    </source>
</evidence>
<dbReference type="EC" id="2.7.13.3" evidence="2"/>
<evidence type="ECO:0000313" key="10">
    <source>
        <dbReference type="EMBL" id="PTB94240.1"/>
    </source>
</evidence>
<keyword evidence="3" id="KW-0597">Phosphoprotein</keyword>
<dbReference type="AlphaFoldDB" id="A0A2T4DK77"/>
<dbReference type="EMBL" id="PYVU01000137">
    <property type="protein sequence ID" value="PTB94240.1"/>
    <property type="molecule type" value="Genomic_DNA"/>
</dbReference>
<evidence type="ECO:0000256" key="3">
    <source>
        <dbReference type="ARBA" id="ARBA00022553"/>
    </source>
</evidence>
<evidence type="ECO:0000256" key="7">
    <source>
        <dbReference type="ARBA" id="ARBA00022989"/>
    </source>
</evidence>
<feature type="domain" description="Histidine kinase" evidence="9">
    <location>
        <begin position="216"/>
        <end position="418"/>
    </location>
</feature>
<comment type="caution">
    <text evidence="10">The sequence shown here is derived from an EMBL/GenBank/DDBJ whole genome shotgun (WGS) entry which is preliminary data.</text>
</comment>
<dbReference type="Gene3D" id="3.30.565.10">
    <property type="entry name" value="Histidine kinase-like ATPase, C-terminal domain"/>
    <property type="match status" value="1"/>
</dbReference>
<name>A0A2T4DK77_9BACT</name>
<sequence>MRLINKITLIFLGVSFIVFLIGGLVTYKVIGDEIKKEEKWFLLERLTSTEKYIGRKQPQNPIIRDKVIILPQKDSILTDNYIFSDTIVYHRTLERPELHNKLEVGKKIEGRFYKITLYDIIIEQDDIIDGIVESLFKTYLILLALVLIMGWILSKRLLIPFEKTLQSIRHFDIKETEPVEFHKTGTKEFKRLNQFIENMSSKIRRDYQSLKEFSENASHEIQTPLSVAKGKLELLQDTPLDENQQQLVKEAQKSITNISKLGNMLTLLAKIDNHEFDTRNQINGSEILEEIIEDYKELIYLKGLKLDLDIEEDVQVSINSTLFEILVNNLLKNAIKHNVNTNGYISVEMNRAYLQFKNSGILLKSDPNLLFGRFKKENFKTNSLGLGLSIIKKICEVNNMSIDYSCKEQEHILTVYFH</sequence>
<feature type="transmembrane region" description="Helical" evidence="8">
    <location>
        <begin position="7"/>
        <end position="30"/>
    </location>
</feature>
<dbReference type="InterPro" id="IPR036097">
    <property type="entry name" value="HisK_dim/P_sf"/>
</dbReference>
<dbReference type="InterPro" id="IPR036890">
    <property type="entry name" value="HATPase_C_sf"/>
</dbReference>
<keyword evidence="5 8" id="KW-0812">Transmembrane</keyword>
<proteinExistence type="predicted"/>
<keyword evidence="6" id="KW-0418">Kinase</keyword>
<dbReference type="InterPro" id="IPR003661">
    <property type="entry name" value="HisK_dim/P_dom"/>
</dbReference>
<evidence type="ECO:0000256" key="1">
    <source>
        <dbReference type="ARBA" id="ARBA00000085"/>
    </source>
</evidence>
<keyword evidence="8" id="KW-0472">Membrane</keyword>
<evidence type="ECO:0000256" key="6">
    <source>
        <dbReference type="ARBA" id="ARBA00022777"/>
    </source>
</evidence>
<dbReference type="Pfam" id="PF02518">
    <property type="entry name" value="HATPase_c"/>
    <property type="match status" value="1"/>
</dbReference>
<dbReference type="SUPFAM" id="SSF47384">
    <property type="entry name" value="Homodimeric domain of signal transducing histidine kinase"/>
    <property type="match status" value="1"/>
</dbReference>
<dbReference type="PANTHER" id="PTHR45436">
    <property type="entry name" value="SENSOR HISTIDINE KINASE YKOH"/>
    <property type="match status" value="1"/>
</dbReference>
<evidence type="ECO:0000256" key="4">
    <source>
        <dbReference type="ARBA" id="ARBA00022679"/>
    </source>
</evidence>
<evidence type="ECO:0000256" key="2">
    <source>
        <dbReference type="ARBA" id="ARBA00012438"/>
    </source>
</evidence>
<evidence type="ECO:0000256" key="8">
    <source>
        <dbReference type="SAM" id="Phobius"/>
    </source>
</evidence>
<dbReference type="InterPro" id="IPR005467">
    <property type="entry name" value="His_kinase_dom"/>
</dbReference>
<dbReference type="PROSITE" id="PS50109">
    <property type="entry name" value="HIS_KIN"/>
    <property type="match status" value="1"/>
</dbReference>
<keyword evidence="7 8" id="KW-1133">Transmembrane helix</keyword>
<dbReference type="SUPFAM" id="SSF55874">
    <property type="entry name" value="ATPase domain of HSP90 chaperone/DNA topoisomerase II/histidine kinase"/>
    <property type="match status" value="1"/>
</dbReference>
<accession>A0A2T4DK77</accession>
<dbReference type="PANTHER" id="PTHR45436:SF5">
    <property type="entry name" value="SENSOR HISTIDINE KINASE TRCS"/>
    <property type="match status" value="1"/>
</dbReference>
<dbReference type="SMART" id="SM00388">
    <property type="entry name" value="HisKA"/>
    <property type="match status" value="1"/>
</dbReference>
<evidence type="ECO:0000313" key="11">
    <source>
        <dbReference type="Proteomes" id="UP000240608"/>
    </source>
</evidence>
<organism evidence="10 11">
    <name type="scientific">Marivirga lumbricoides</name>
    <dbReference type="NCBI Taxonomy" id="1046115"/>
    <lineage>
        <taxon>Bacteria</taxon>
        <taxon>Pseudomonadati</taxon>
        <taxon>Bacteroidota</taxon>
        <taxon>Cytophagia</taxon>
        <taxon>Cytophagales</taxon>
        <taxon>Marivirgaceae</taxon>
        <taxon>Marivirga</taxon>
    </lineage>
</organism>
<dbReference type="GO" id="GO:0000155">
    <property type="term" value="F:phosphorelay sensor kinase activity"/>
    <property type="evidence" value="ECO:0007669"/>
    <property type="project" value="InterPro"/>
</dbReference>
<keyword evidence="4" id="KW-0808">Transferase</keyword>
<dbReference type="InterPro" id="IPR003594">
    <property type="entry name" value="HATPase_dom"/>
</dbReference>
<gene>
    <name evidence="10" type="ORF">C9994_12290</name>
</gene>
<protein>
    <recommendedName>
        <fullName evidence="2">histidine kinase</fullName>
        <ecNumber evidence="2">2.7.13.3</ecNumber>
    </recommendedName>
</protein>
<dbReference type="CDD" id="cd00082">
    <property type="entry name" value="HisKA"/>
    <property type="match status" value="1"/>
</dbReference>
<dbReference type="Gene3D" id="1.10.287.130">
    <property type="match status" value="1"/>
</dbReference>
<comment type="catalytic activity">
    <reaction evidence="1">
        <text>ATP + protein L-histidine = ADP + protein N-phospho-L-histidine.</text>
        <dbReference type="EC" id="2.7.13.3"/>
    </reaction>
</comment>
<dbReference type="Pfam" id="PF00512">
    <property type="entry name" value="HisKA"/>
    <property type="match status" value="1"/>
</dbReference>
<dbReference type="Proteomes" id="UP000240608">
    <property type="component" value="Unassembled WGS sequence"/>
</dbReference>
<reference evidence="10 11" key="1">
    <citation type="submission" date="2018-03" db="EMBL/GenBank/DDBJ databases">
        <title>Cross-interface Injection: A General Nanoliter Liquid Handling Method Applied to Single Cells Genome Amplification Automated Nanoliter Liquid Handling Applied to Single Cell Multiple Displacement Amplification.</title>
        <authorList>
            <person name="Yun J."/>
            <person name="Xu P."/>
            <person name="Xu J."/>
            <person name="Dai X."/>
            <person name="Wang Y."/>
            <person name="Zheng X."/>
            <person name="Cao C."/>
            <person name="Yi Q."/>
            <person name="Zhu Y."/>
            <person name="Wang L."/>
            <person name="Dong Z."/>
            <person name="Huang Y."/>
            <person name="Huang L."/>
            <person name="Du W."/>
        </authorList>
    </citation>
    <scope>NUCLEOTIDE SEQUENCE [LARGE SCALE GENOMIC DNA]</scope>
    <source>
        <strain evidence="10 11">Z-D1-2</strain>
    </source>
</reference>
<dbReference type="InterPro" id="IPR050428">
    <property type="entry name" value="TCS_sensor_his_kinase"/>
</dbReference>
<evidence type="ECO:0000259" key="9">
    <source>
        <dbReference type="PROSITE" id="PS50109"/>
    </source>
</evidence>
<dbReference type="GO" id="GO:0005886">
    <property type="term" value="C:plasma membrane"/>
    <property type="evidence" value="ECO:0007669"/>
    <property type="project" value="TreeGrafter"/>
</dbReference>